<organism evidence="2">
    <name type="scientific">hydrothermal vent metagenome</name>
    <dbReference type="NCBI Taxonomy" id="652676"/>
    <lineage>
        <taxon>unclassified sequences</taxon>
        <taxon>metagenomes</taxon>
        <taxon>ecological metagenomes</taxon>
    </lineage>
</organism>
<proteinExistence type="predicted"/>
<gene>
    <name evidence="2" type="ORF">MNBD_ACTINO02-316</name>
</gene>
<protein>
    <submittedName>
        <fullName evidence="2">Uncharacterized protein</fullName>
    </submittedName>
</protein>
<keyword evidence="1" id="KW-0812">Transmembrane</keyword>
<accession>A0A3B0RJY9</accession>
<evidence type="ECO:0000256" key="1">
    <source>
        <dbReference type="SAM" id="Phobius"/>
    </source>
</evidence>
<sequence length="65" mass="7293">MVWLKSAGIFLYFALATMWLPSWLLTGPLRMSDPLIQDIGAVGTWGVALLFGMWALRNAQRRGLI</sequence>
<feature type="transmembrane region" description="Helical" evidence="1">
    <location>
        <begin position="7"/>
        <end position="24"/>
    </location>
</feature>
<feature type="transmembrane region" description="Helical" evidence="1">
    <location>
        <begin position="36"/>
        <end position="56"/>
    </location>
</feature>
<dbReference type="AlphaFoldDB" id="A0A3B0RJY9"/>
<keyword evidence="1" id="KW-0472">Membrane</keyword>
<name>A0A3B0RJY9_9ZZZZ</name>
<keyword evidence="1" id="KW-1133">Transmembrane helix</keyword>
<dbReference type="EMBL" id="UOEK01000049">
    <property type="protein sequence ID" value="VAV93774.1"/>
    <property type="molecule type" value="Genomic_DNA"/>
</dbReference>
<evidence type="ECO:0000313" key="2">
    <source>
        <dbReference type="EMBL" id="VAV93774.1"/>
    </source>
</evidence>
<reference evidence="2" key="1">
    <citation type="submission" date="2018-06" db="EMBL/GenBank/DDBJ databases">
        <authorList>
            <person name="Zhirakovskaya E."/>
        </authorList>
    </citation>
    <scope>NUCLEOTIDE SEQUENCE</scope>
</reference>